<sequence>MSQQFESVFNEGKKNNEGMIQLLHRLFDIELDARWQKSKKLKRMAIEKENKKNKKDGEKKNRS</sequence>
<proteinExistence type="predicted"/>
<evidence type="ECO:0000313" key="3">
    <source>
        <dbReference type="Proteomes" id="UP000179266"/>
    </source>
</evidence>
<organism evidence="2 3">
    <name type="scientific">Candidatus Schekmanbacteria bacterium RBG_13_48_7</name>
    <dbReference type="NCBI Taxonomy" id="1817878"/>
    <lineage>
        <taxon>Bacteria</taxon>
        <taxon>Candidatus Schekmaniibacteriota</taxon>
    </lineage>
</organism>
<dbReference type="AlphaFoldDB" id="A0A1F7S2N0"/>
<name>A0A1F7S2N0_9BACT</name>
<accession>A0A1F7S2N0</accession>
<evidence type="ECO:0000256" key="1">
    <source>
        <dbReference type="SAM" id="MobiDB-lite"/>
    </source>
</evidence>
<reference evidence="2 3" key="1">
    <citation type="journal article" date="2016" name="Nat. Commun.">
        <title>Thousands of microbial genomes shed light on interconnected biogeochemical processes in an aquifer system.</title>
        <authorList>
            <person name="Anantharaman K."/>
            <person name="Brown C.T."/>
            <person name="Hug L.A."/>
            <person name="Sharon I."/>
            <person name="Castelle C.J."/>
            <person name="Probst A.J."/>
            <person name="Thomas B.C."/>
            <person name="Singh A."/>
            <person name="Wilkins M.J."/>
            <person name="Karaoz U."/>
            <person name="Brodie E.L."/>
            <person name="Williams K.H."/>
            <person name="Hubbard S.S."/>
            <person name="Banfield J.F."/>
        </authorList>
    </citation>
    <scope>NUCLEOTIDE SEQUENCE [LARGE SCALE GENOMIC DNA]</scope>
</reference>
<protein>
    <submittedName>
        <fullName evidence="2">Uncharacterized protein</fullName>
    </submittedName>
</protein>
<feature type="compositionally biased region" description="Basic and acidic residues" evidence="1">
    <location>
        <begin position="44"/>
        <end position="63"/>
    </location>
</feature>
<dbReference type="EMBL" id="MGDD01000047">
    <property type="protein sequence ID" value="OGL48093.1"/>
    <property type="molecule type" value="Genomic_DNA"/>
</dbReference>
<evidence type="ECO:0000313" key="2">
    <source>
        <dbReference type="EMBL" id="OGL48093.1"/>
    </source>
</evidence>
<feature type="region of interest" description="Disordered" evidence="1">
    <location>
        <begin position="43"/>
        <end position="63"/>
    </location>
</feature>
<dbReference type="Proteomes" id="UP000179266">
    <property type="component" value="Unassembled WGS sequence"/>
</dbReference>
<comment type="caution">
    <text evidence="2">The sequence shown here is derived from an EMBL/GenBank/DDBJ whole genome shotgun (WGS) entry which is preliminary data.</text>
</comment>
<gene>
    <name evidence="2" type="ORF">A2161_12670</name>
</gene>